<evidence type="ECO:0000256" key="3">
    <source>
        <dbReference type="ARBA" id="ARBA00022722"/>
    </source>
</evidence>
<dbReference type="InterPro" id="IPR002716">
    <property type="entry name" value="PIN_dom"/>
</dbReference>
<name>A0A1I3XN18_9HYPH</name>
<keyword evidence="4" id="KW-0479">Metal-binding</keyword>
<dbReference type="Proteomes" id="UP000323300">
    <property type="component" value="Unassembled WGS sequence"/>
</dbReference>
<evidence type="ECO:0000259" key="8">
    <source>
        <dbReference type="Pfam" id="PF01850"/>
    </source>
</evidence>
<evidence type="ECO:0000256" key="4">
    <source>
        <dbReference type="ARBA" id="ARBA00022723"/>
    </source>
</evidence>
<dbReference type="GO" id="GO:0016787">
    <property type="term" value="F:hydrolase activity"/>
    <property type="evidence" value="ECO:0007669"/>
    <property type="project" value="UniProtKB-KW"/>
</dbReference>
<comment type="cofactor">
    <cofactor evidence="1">
        <name>Mg(2+)</name>
        <dbReference type="ChEBI" id="CHEBI:18420"/>
    </cofactor>
</comment>
<keyword evidence="10" id="KW-1185">Reference proteome</keyword>
<evidence type="ECO:0000256" key="5">
    <source>
        <dbReference type="ARBA" id="ARBA00022801"/>
    </source>
</evidence>
<dbReference type="InterPro" id="IPR050556">
    <property type="entry name" value="Type_II_TA_system_RNase"/>
</dbReference>
<dbReference type="EMBL" id="FOSL01000003">
    <property type="protein sequence ID" value="SFK20868.1"/>
    <property type="molecule type" value="Genomic_DNA"/>
</dbReference>
<dbReference type="AlphaFoldDB" id="A0A1I3XN18"/>
<dbReference type="PANTHER" id="PTHR33653">
    <property type="entry name" value="RIBONUCLEASE VAPC2"/>
    <property type="match status" value="1"/>
</dbReference>
<protein>
    <recommendedName>
        <fullName evidence="8">PIN domain-containing protein</fullName>
    </recommendedName>
</protein>
<dbReference type="InterPro" id="IPR029060">
    <property type="entry name" value="PIN-like_dom_sf"/>
</dbReference>
<comment type="similarity">
    <text evidence="7">Belongs to the PINc/VapC protein family.</text>
</comment>
<dbReference type="GO" id="GO:0046872">
    <property type="term" value="F:metal ion binding"/>
    <property type="evidence" value="ECO:0007669"/>
    <property type="project" value="UniProtKB-KW"/>
</dbReference>
<accession>A0A1I3XN18</accession>
<evidence type="ECO:0000256" key="2">
    <source>
        <dbReference type="ARBA" id="ARBA00022649"/>
    </source>
</evidence>
<evidence type="ECO:0000313" key="10">
    <source>
        <dbReference type="Proteomes" id="UP000323300"/>
    </source>
</evidence>
<evidence type="ECO:0000256" key="1">
    <source>
        <dbReference type="ARBA" id="ARBA00001946"/>
    </source>
</evidence>
<proteinExistence type="inferred from homology"/>
<sequence length="112" mass="12155">MSSIVILEIQRGISRLRRAGGTTRASGLDHWLGSLLVDFREQTLSVDTEIARLAGEIEDAAIARGRNPGLADILNAATALTHDLTVVTSNMRHFEPLGVRHLDPFKDNLPSG</sequence>
<feature type="domain" description="PIN" evidence="8">
    <location>
        <begin position="1"/>
        <end position="92"/>
    </location>
</feature>
<keyword evidence="3" id="KW-0540">Nuclease</keyword>
<organism evidence="9 10">
    <name type="scientific">Neomesorhizobium albiziae</name>
    <dbReference type="NCBI Taxonomy" id="335020"/>
    <lineage>
        <taxon>Bacteria</taxon>
        <taxon>Pseudomonadati</taxon>
        <taxon>Pseudomonadota</taxon>
        <taxon>Alphaproteobacteria</taxon>
        <taxon>Hyphomicrobiales</taxon>
        <taxon>Phyllobacteriaceae</taxon>
        <taxon>Neomesorhizobium</taxon>
    </lineage>
</organism>
<evidence type="ECO:0000256" key="6">
    <source>
        <dbReference type="ARBA" id="ARBA00022842"/>
    </source>
</evidence>
<dbReference type="Pfam" id="PF01850">
    <property type="entry name" value="PIN"/>
    <property type="match status" value="1"/>
</dbReference>
<keyword evidence="2" id="KW-1277">Toxin-antitoxin system</keyword>
<evidence type="ECO:0000313" key="9">
    <source>
        <dbReference type="EMBL" id="SFK20868.1"/>
    </source>
</evidence>
<gene>
    <name evidence="9" type="ORF">SAMN04488498_103382</name>
</gene>
<dbReference type="PANTHER" id="PTHR33653:SF1">
    <property type="entry name" value="RIBONUCLEASE VAPC2"/>
    <property type="match status" value="1"/>
</dbReference>
<reference evidence="9 10" key="1">
    <citation type="submission" date="2016-10" db="EMBL/GenBank/DDBJ databases">
        <authorList>
            <person name="Varghese N."/>
            <person name="Submissions S."/>
        </authorList>
    </citation>
    <scope>NUCLEOTIDE SEQUENCE [LARGE SCALE GENOMIC DNA]</scope>
    <source>
        <strain evidence="9 10">DSM 21822</strain>
    </source>
</reference>
<dbReference type="GO" id="GO:0004518">
    <property type="term" value="F:nuclease activity"/>
    <property type="evidence" value="ECO:0007669"/>
    <property type="project" value="UniProtKB-KW"/>
</dbReference>
<dbReference type="SUPFAM" id="SSF88723">
    <property type="entry name" value="PIN domain-like"/>
    <property type="match status" value="1"/>
</dbReference>
<keyword evidence="5" id="KW-0378">Hydrolase</keyword>
<dbReference type="Gene3D" id="3.40.50.1010">
    <property type="entry name" value="5'-nuclease"/>
    <property type="match status" value="1"/>
</dbReference>
<keyword evidence="6" id="KW-0460">Magnesium</keyword>
<evidence type="ECO:0000256" key="7">
    <source>
        <dbReference type="ARBA" id="ARBA00038093"/>
    </source>
</evidence>